<dbReference type="RefSeq" id="WP_213819180.1">
    <property type="nucleotide sequence ID" value="NZ_JAAMFI010000001.1"/>
</dbReference>
<organism evidence="3 4">
    <name type="scientific">Fructobacillus papyriferae</name>
    <dbReference type="NCBI Taxonomy" id="2713171"/>
    <lineage>
        <taxon>Bacteria</taxon>
        <taxon>Bacillati</taxon>
        <taxon>Bacillota</taxon>
        <taxon>Bacilli</taxon>
        <taxon>Lactobacillales</taxon>
        <taxon>Lactobacillaceae</taxon>
        <taxon>Fructobacillus</taxon>
    </lineage>
</organism>
<sequence>MIAKIKKLFRKNWLLLLIMIAVVMAITFYRGGVYMKAKAEEQRVENLKAEKVSARKAKNTFENIKAIHIQSSTLDRMTGYINMGMEIVFQDNFSVTFGYSYSDNDEFDVLTTYTLEDPNRQKRGVTASNLQVTYSNGEKETI</sequence>
<keyword evidence="2" id="KW-0812">Transmembrane</keyword>
<keyword evidence="1" id="KW-0175">Coiled coil</keyword>
<gene>
    <name evidence="3" type="ORF">G6R27_00740</name>
</gene>
<evidence type="ECO:0000313" key="4">
    <source>
        <dbReference type="Proteomes" id="UP001519418"/>
    </source>
</evidence>
<proteinExistence type="predicted"/>
<protein>
    <recommendedName>
        <fullName evidence="5">DUF1310 family protein</fullName>
    </recommendedName>
</protein>
<evidence type="ECO:0000313" key="3">
    <source>
        <dbReference type="EMBL" id="MBS9334563.1"/>
    </source>
</evidence>
<comment type="caution">
    <text evidence="3">The sequence shown here is derived from an EMBL/GenBank/DDBJ whole genome shotgun (WGS) entry which is preliminary data.</text>
</comment>
<reference evidence="3 4" key="1">
    <citation type="submission" date="2020-02" db="EMBL/GenBank/DDBJ databases">
        <title>Fructobacillus sp. isolated from paper mulberry of Taiwan.</title>
        <authorList>
            <person name="Lin S.-T."/>
        </authorList>
    </citation>
    <scope>NUCLEOTIDE SEQUENCE [LARGE SCALE GENOMIC DNA]</scope>
    <source>
        <strain evidence="3 4">M1-10</strain>
    </source>
</reference>
<feature type="coiled-coil region" evidence="1">
    <location>
        <begin position="37"/>
        <end position="64"/>
    </location>
</feature>
<dbReference type="EMBL" id="JAAMFI010000001">
    <property type="protein sequence ID" value="MBS9334563.1"/>
    <property type="molecule type" value="Genomic_DNA"/>
</dbReference>
<feature type="transmembrane region" description="Helical" evidence="2">
    <location>
        <begin position="12"/>
        <end position="29"/>
    </location>
</feature>
<evidence type="ECO:0008006" key="5">
    <source>
        <dbReference type="Google" id="ProtNLM"/>
    </source>
</evidence>
<name>A0ABS5QN89_9LACO</name>
<evidence type="ECO:0000256" key="1">
    <source>
        <dbReference type="SAM" id="Coils"/>
    </source>
</evidence>
<keyword evidence="2" id="KW-1133">Transmembrane helix</keyword>
<dbReference type="Proteomes" id="UP001519418">
    <property type="component" value="Unassembled WGS sequence"/>
</dbReference>
<keyword evidence="2" id="KW-0472">Membrane</keyword>
<evidence type="ECO:0000256" key="2">
    <source>
        <dbReference type="SAM" id="Phobius"/>
    </source>
</evidence>
<accession>A0ABS5QN89</accession>
<keyword evidence="4" id="KW-1185">Reference proteome</keyword>